<protein>
    <submittedName>
        <fullName evidence="1">GTPase activating protein</fullName>
    </submittedName>
</protein>
<dbReference type="OrthoDB" id="10264062at2759"/>
<evidence type="ECO:0000313" key="1">
    <source>
        <dbReference type="EMBL" id="KAJ1921976.1"/>
    </source>
</evidence>
<sequence length="115" mass="12968">MGGGAFIPMNNDNSEYCMVGPDTEKLGLLYSKSKVYIYRSNKEGDRIPGFICLVQGGSPKKYYLAWTPEALLPEKDRESYVQVELYPNLSEPRDHVSGIKDRLKTMTLDDTNGKL</sequence>
<accession>A0A9W8A9I4</accession>
<evidence type="ECO:0000313" key="2">
    <source>
        <dbReference type="Proteomes" id="UP001150538"/>
    </source>
</evidence>
<comment type="caution">
    <text evidence="1">The sequence shown here is derived from an EMBL/GenBank/DDBJ whole genome shotgun (WGS) entry which is preliminary data.</text>
</comment>
<dbReference type="Proteomes" id="UP001150538">
    <property type="component" value="Unassembled WGS sequence"/>
</dbReference>
<keyword evidence="2" id="KW-1185">Reference proteome</keyword>
<gene>
    <name evidence="1" type="primary">GYP7_1</name>
    <name evidence="1" type="ORF">H4219_000323</name>
</gene>
<proteinExistence type="predicted"/>
<reference evidence="1" key="1">
    <citation type="submission" date="2022-07" db="EMBL/GenBank/DDBJ databases">
        <title>Phylogenomic reconstructions and comparative analyses of Kickxellomycotina fungi.</title>
        <authorList>
            <person name="Reynolds N.K."/>
            <person name="Stajich J.E."/>
            <person name="Barry K."/>
            <person name="Grigoriev I.V."/>
            <person name="Crous P."/>
            <person name="Smith M.E."/>
        </authorList>
    </citation>
    <scope>NUCLEOTIDE SEQUENCE</scope>
    <source>
        <strain evidence="1">NBRC 100468</strain>
    </source>
</reference>
<name>A0A9W8A9I4_9FUNG</name>
<dbReference type="AlphaFoldDB" id="A0A9W8A9I4"/>
<dbReference type="EMBL" id="JANBPU010000002">
    <property type="protein sequence ID" value="KAJ1921976.1"/>
    <property type="molecule type" value="Genomic_DNA"/>
</dbReference>
<organism evidence="1 2">
    <name type="scientific">Mycoemilia scoparia</name>
    <dbReference type="NCBI Taxonomy" id="417184"/>
    <lineage>
        <taxon>Eukaryota</taxon>
        <taxon>Fungi</taxon>
        <taxon>Fungi incertae sedis</taxon>
        <taxon>Zoopagomycota</taxon>
        <taxon>Kickxellomycotina</taxon>
        <taxon>Kickxellomycetes</taxon>
        <taxon>Kickxellales</taxon>
        <taxon>Kickxellaceae</taxon>
        <taxon>Mycoemilia</taxon>
    </lineage>
</organism>